<accession>A0AAV1LD44</accession>
<gene>
    <name evidence="1" type="ORF">PARMNEM_LOCUS12830</name>
</gene>
<dbReference type="Proteomes" id="UP001314205">
    <property type="component" value="Unassembled WGS sequence"/>
</dbReference>
<evidence type="ECO:0000313" key="1">
    <source>
        <dbReference type="EMBL" id="CAK1592971.1"/>
    </source>
</evidence>
<keyword evidence="2" id="KW-1185">Reference proteome</keyword>
<evidence type="ECO:0000313" key="2">
    <source>
        <dbReference type="Proteomes" id="UP001314205"/>
    </source>
</evidence>
<name>A0AAV1LD44_9NEOP</name>
<organism evidence="1 2">
    <name type="scientific">Parnassius mnemosyne</name>
    <name type="common">clouded apollo</name>
    <dbReference type="NCBI Taxonomy" id="213953"/>
    <lineage>
        <taxon>Eukaryota</taxon>
        <taxon>Metazoa</taxon>
        <taxon>Ecdysozoa</taxon>
        <taxon>Arthropoda</taxon>
        <taxon>Hexapoda</taxon>
        <taxon>Insecta</taxon>
        <taxon>Pterygota</taxon>
        <taxon>Neoptera</taxon>
        <taxon>Endopterygota</taxon>
        <taxon>Lepidoptera</taxon>
        <taxon>Glossata</taxon>
        <taxon>Ditrysia</taxon>
        <taxon>Papilionoidea</taxon>
        <taxon>Papilionidae</taxon>
        <taxon>Parnassiinae</taxon>
        <taxon>Parnassini</taxon>
        <taxon>Parnassius</taxon>
        <taxon>Driopa</taxon>
    </lineage>
</organism>
<protein>
    <submittedName>
        <fullName evidence="1">Uncharacterized protein</fullName>
    </submittedName>
</protein>
<reference evidence="1 2" key="1">
    <citation type="submission" date="2023-11" db="EMBL/GenBank/DDBJ databases">
        <authorList>
            <person name="Hedman E."/>
            <person name="Englund M."/>
            <person name="Stromberg M."/>
            <person name="Nyberg Akerstrom W."/>
            <person name="Nylinder S."/>
            <person name="Jareborg N."/>
            <person name="Kallberg Y."/>
            <person name="Kronander E."/>
        </authorList>
    </citation>
    <scope>NUCLEOTIDE SEQUENCE [LARGE SCALE GENOMIC DNA]</scope>
</reference>
<dbReference type="AlphaFoldDB" id="A0AAV1LD44"/>
<sequence>MLLTQVFYILLLYKDFMQHGSVQYQVTAQLDYEDFEDYIQDSEYNVNNNFLEESEKIDSSTVVEDNFINRVKRYEDIRAKLQILNPKQMILIKDTLYNYLVGHINENDLKSSLSEVLQNHNDVSNSVRNKQHSKYNFFDSNVDEELNSTWIDIDLKSAESNYTGVKTIFKETKTIPELLDNATSLLITNHTICRSDSVTYTTVSTIPANITNFTDANTPSPETTTSCKESTNDLDVGILQLAANEHKLKCTEFNDEVPSTAHPENINRTIDTSLAVSFREKPLMNAISMAYDIIEALKVVPLTQKNMTHSNLLTRSKADHTFSEESERQEEKKDVIDVSKIVDLISNISDANLSQNYRRSSPSSAPSCSYMYPPNYGTSPKNENYDYDANYTGTLVTKCYVCGLEEEKIPRSTLCADAFSDDQSYRKHMYKFQKYCRYYENVKNYCVTSYDRKSVWGHWSGGCSWRMIDISDIYTQRTCRNRQKPTKGRHFASHRMAKLELTLAGMDNGCITSPSASLVPLSRSVSLYARFIACVCTGDFCNVGTSYFTCHGSYTKLFTILIFLKTLI</sequence>
<proteinExistence type="predicted"/>
<dbReference type="EMBL" id="CAVLGL010000088">
    <property type="protein sequence ID" value="CAK1592971.1"/>
    <property type="molecule type" value="Genomic_DNA"/>
</dbReference>
<comment type="caution">
    <text evidence="1">The sequence shown here is derived from an EMBL/GenBank/DDBJ whole genome shotgun (WGS) entry which is preliminary data.</text>
</comment>